<dbReference type="STRING" id="1073328.SAMN05216294_0032"/>
<feature type="chain" id="PRO_5011552845" description="LTXXQ motif family protein" evidence="2">
    <location>
        <begin position="19"/>
        <end position="151"/>
    </location>
</feature>
<dbReference type="Proteomes" id="UP000199592">
    <property type="component" value="Unassembled WGS sequence"/>
</dbReference>
<accession>A0A1H2VY76</accession>
<evidence type="ECO:0000313" key="4">
    <source>
        <dbReference type="Proteomes" id="UP000199592"/>
    </source>
</evidence>
<feature type="region of interest" description="Disordered" evidence="1">
    <location>
        <begin position="130"/>
        <end position="151"/>
    </location>
</feature>
<organism evidence="3 4">
    <name type="scientific">Flagellimonas zhangzhouensis</name>
    <dbReference type="NCBI Taxonomy" id="1073328"/>
    <lineage>
        <taxon>Bacteria</taxon>
        <taxon>Pseudomonadati</taxon>
        <taxon>Bacteroidota</taxon>
        <taxon>Flavobacteriia</taxon>
        <taxon>Flavobacteriales</taxon>
        <taxon>Flavobacteriaceae</taxon>
        <taxon>Flagellimonas</taxon>
    </lineage>
</organism>
<protein>
    <recommendedName>
        <fullName evidence="5">LTXXQ motif family protein</fullName>
    </recommendedName>
</protein>
<reference evidence="4" key="1">
    <citation type="submission" date="2016-10" db="EMBL/GenBank/DDBJ databases">
        <authorList>
            <person name="Varghese N."/>
            <person name="Submissions S."/>
        </authorList>
    </citation>
    <scope>NUCLEOTIDE SEQUENCE [LARGE SCALE GENOMIC DNA]</scope>
    <source>
        <strain evidence="4">DSM 25030</strain>
    </source>
</reference>
<sequence>MKRLAVVLVLLASIGVSAQKNDGPRMRRGAKMDLTAEQMATLQTKHMTLALDLSQTQQDKLYQLNLEQAEFRKEKWEEMQALKESGERPKLSADEKFEKENARLERQIAFQGKVKDILNEEQFETWKKMRMQGKEKAMHGKKKMQERGRRG</sequence>
<dbReference type="EMBL" id="FNMY01000002">
    <property type="protein sequence ID" value="SDW72819.1"/>
    <property type="molecule type" value="Genomic_DNA"/>
</dbReference>
<dbReference type="AlphaFoldDB" id="A0A1H2VY76"/>
<proteinExistence type="predicted"/>
<dbReference type="OrthoDB" id="956918at2"/>
<evidence type="ECO:0000256" key="1">
    <source>
        <dbReference type="SAM" id="MobiDB-lite"/>
    </source>
</evidence>
<evidence type="ECO:0000256" key="2">
    <source>
        <dbReference type="SAM" id="SignalP"/>
    </source>
</evidence>
<name>A0A1H2VY76_9FLAO</name>
<keyword evidence="4" id="KW-1185">Reference proteome</keyword>
<evidence type="ECO:0000313" key="3">
    <source>
        <dbReference type="EMBL" id="SDW72819.1"/>
    </source>
</evidence>
<dbReference type="RefSeq" id="WP_090291483.1">
    <property type="nucleotide sequence ID" value="NZ_FNKI01000001.1"/>
</dbReference>
<gene>
    <name evidence="3" type="ORF">SAMN04487892_2260</name>
</gene>
<feature type="signal peptide" evidence="2">
    <location>
        <begin position="1"/>
        <end position="18"/>
    </location>
</feature>
<evidence type="ECO:0008006" key="5">
    <source>
        <dbReference type="Google" id="ProtNLM"/>
    </source>
</evidence>
<keyword evidence="2" id="KW-0732">Signal</keyword>